<evidence type="ECO:0000256" key="1">
    <source>
        <dbReference type="SAM" id="MobiDB-lite"/>
    </source>
</evidence>
<gene>
    <name evidence="2" type="ORF">AVDCRST_MAG68-1902</name>
</gene>
<feature type="region of interest" description="Disordered" evidence="1">
    <location>
        <begin position="22"/>
        <end position="102"/>
    </location>
</feature>
<sequence>EGGGNGRIVLSLVPARVCACSPPPWPSPDGSSHGPPGPAARVPRRRRVRLQPRGHLPLLPHACRAGRGGPHVSRGVPGRRGGLVAGAGGPVRAEAEAAHEGL</sequence>
<feature type="non-terminal residue" evidence="2">
    <location>
        <position position="1"/>
    </location>
</feature>
<organism evidence="2">
    <name type="scientific">uncultured Gemmatimonadota bacterium</name>
    <dbReference type="NCBI Taxonomy" id="203437"/>
    <lineage>
        <taxon>Bacteria</taxon>
        <taxon>Pseudomonadati</taxon>
        <taxon>Gemmatimonadota</taxon>
        <taxon>environmental samples</taxon>
    </lineage>
</organism>
<feature type="compositionally biased region" description="Basic and acidic residues" evidence="1">
    <location>
        <begin position="93"/>
        <end position="102"/>
    </location>
</feature>
<dbReference type="EMBL" id="CADCTW010000090">
    <property type="protein sequence ID" value="CAA9319983.1"/>
    <property type="molecule type" value="Genomic_DNA"/>
</dbReference>
<accession>A0A6J4L144</accession>
<feature type="compositionally biased region" description="Basic residues" evidence="1">
    <location>
        <begin position="42"/>
        <end position="52"/>
    </location>
</feature>
<proteinExistence type="predicted"/>
<feature type="non-terminal residue" evidence="2">
    <location>
        <position position="102"/>
    </location>
</feature>
<protein>
    <submittedName>
        <fullName evidence="2">Uncharacterized protein</fullName>
    </submittedName>
</protein>
<name>A0A6J4L144_9BACT</name>
<feature type="compositionally biased region" description="Gly residues" evidence="1">
    <location>
        <begin position="78"/>
        <end position="89"/>
    </location>
</feature>
<reference evidence="2" key="1">
    <citation type="submission" date="2020-02" db="EMBL/GenBank/DDBJ databases">
        <authorList>
            <person name="Meier V. D."/>
        </authorList>
    </citation>
    <scope>NUCLEOTIDE SEQUENCE</scope>
    <source>
        <strain evidence="2">AVDCRST_MAG68</strain>
    </source>
</reference>
<evidence type="ECO:0000313" key="2">
    <source>
        <dbReference type="EMBL" id="CAA9319983.1"/>
    </source>
</evidence>
<dbReference type="AlphaFoldDB" id="A0A6J4L144"/>